<comment type="caution">
    <text evidence="7">The sequence shown here is derived from an EMBL/GenBank/DDBJ whole genome shotgun (WGS) entry which is preliminary data.</text>
</comment>
<evidence type="ECO:0000313" key="7">
    <source>
        <dbReference type="EMBL" id="OXB86665.1"/>
    </source>
</evidence>
<dbReference type="Proteomes" id="UP000198378">
    <property type="component" value="Unassembled WGS sequence"/>
</dbReference>
<comment type="similarity">
    <text evidence="2">Belongs to the UPF0410 family.</text>
</comment>
<gene>
    <name evidence="7" type="ORF">B9L19_14245</name>
</gene>
<proteinExistence type="inferred from homology"/>
<dbReference type="KEGG" id="gtm:GT3921_15040"/>
<keyword evidence="8" id="KW-1185">Reference proteome</keyword>
<dbReference type="InterPro" id="IPR007341">
    <property type="entry name" value="Transgly_assoc"/>
</dbReference>
<evidence type="ECO:0000256" key="6">
    <source>
        <dbReference type="ARBA" id="ARBA00023136"/>
    </source>
</evidence>
<keyword evidence="5" id="KW-1133">Transmembrane helix</keyword>
<keyword evidence="3" id="KW-1003">Cell membrane</keyword>
<evidence type="ECO:0000256" key="4">
    <source>
        <dbReference type="ARBA" id="ARBA00022692"/>
    </source>
</evidence>
<name>A0A226Q2X8_9BACL</name>
<evidence type="ECO:0000256" key="1">
    <source>
        <dbReference type="ARBA" id="ARBA00004651"/>
    </source>
</evidence>
<dbReference type="PANTHER" id="PTHR33884">
    <property type="entry name" value="UPF0410 PROTEIN YMGE"/>
    <property type="match status" value="1"/>
</dbReference>
<dbReference type="Pfam" id="PF04226">
    <property type="entry name" value="Transgly_assoc"/>
    <property type="match status" value="1"/>
</dbReference>
<organism evidence="7 8">
    <name type="scientific">Geobacillus thermocatenulatus</name>
    <dbReference type="NCBI Taxonomy" id="33938"/>
    <lineage>
        <taxon>Bacteria</taxon>
        <taxon>Bacillati</taxon>
        <taxon>Bacillota</taxon>
        <taxon>Bacilli</taxon>
        <taxon>Bacillales</taxon>
        <taxon>Anoxybacillaceae</taxon>
        <taxon>Geobacillus</taxon>
        <taxon>Geobacillus thermoleovorans group</taxon>
    </lineage>
</organism>
<sequence>MSFLWSLIVGGVIGWLGGLLTGRDIPGGIIGNIIAGFIGAWLGTKLFGNWGPTIGGFDIIPALIGSVILILLASFVIRMLHKAK</sequence>
<protein>
    <submittedName>
        <fullName evidence="7">GlsB/YeaQ/YmgE family stress response membrane protein</fullName>
    </submittedName>
</protein>
<dbReference type="EMBL" id="NEWK01000002">
    <property type="protein sequence ID" value="OXB86665.1"/>
    <property type="molecule type" value="Genomic_DNA"/>
</dbReference>
<keyword evidence="4" id="KW-0812">Transmembrane</keyword>
<dbReference type="GO" id="GO:0005886">
    <property type="term" value="C:plasma membrane"/>
    <property type="evidence" value="ECO:0007669"/>
    <property type="project" value="UniProtKB-SubCell"/>
</dbReference>
<reference evidence="7 8" key="1">
    <citation type="submission" date="2017-05" db="EMBL/GenBank/DDBJ databases">
        <title>The genome sequence of Geobacillus thermocatenulatus DSM 730.</title>
        <authorList>
            <person name="Ramaloko W.T."/>
            <person name="Koen N."/>
            <person name="Polliack S."/>
            <person name="Aliyu H."/>
            <person name="Lebre P."/>
            <person name="Mohr T."/>
            <person name="Oswald F."/>
            <person name="Zwick M."/>
            <person name="Neumann A."/>
            <person name="Syldatk C."/>
            <person name="Cowan D."/>
            <person name="De Maayer P."/>
        </authorList>
    </citation>
    <scope>NUCLEOTIDE SEQUENCE [LARGE SCALE GENOMIC DNA]</scope>
    <source>
        <strain evidence="7 8">BGSC 93A1</strain>
    </source>
</reference>
<evidence type="ECO:0000256" key="5">
    <source>
        <dbReference type="ARBA" id="ARBA00022989"/>
    </source>
</evidence>
<dbReference type="PANTHER" id="PTHR33884:SF3">
    <property type="entry name" value="UPF0410 PROTEIN YMGE"/>
    <property type="match status" value="1"/>
</dbReference>
<evidence type="ECO:0000256" key="2">
    <source>
        <dbReference type="ARBA" id="ARBA00011006"/>
    </source>
</evidence>
<comment type="subcellular location">
    <subcellularLocation>
        <location evidence="1">Cell membrane</location>
        <topology evidence="1">Multi-pass membrane protein</topology>
    </subcellularLocation>
</comment>
<dbReference type="RefSeq" id="WP_047753493.1">
    <property type="nucleotide sequence ID" value="NZ_CP018058.1"/>
</dbReference>
<evidence type="ECO:0000256" key="3">
    <source>
        <dbReference type="ARBA" id="ARBA00022475"/>
    </source>
</evidence>
<accession>A0A226Q2X8</accession>
<evidence type="ECO:0000313" key="8">
    <source>
        <dbReference type="Proteomes" id="UP000198378"/>
    </source>
</evidence>
<dbReference type="AlphaFoldDB" id="A0A226Q2X8"/>
<keyword evidence="6" id="KW-0472">Membrane</keyword>